<feature type="repeat" description="WD" evidence="6">
    <location>
        <begin position="118"/>
        <end position="159"/>
    </location>
</feature>
<keyword evidence="5" id="KW-0539">Nucleus</keyword>
<dbReference type="PANTHER" id="PTHR14085">
    <property type="entry name" value="WD-REPEAT PROTEIN BING4"/>
    <property type="match status" value="1"/>
</dbReference>
<name>A0A1V9XA64_9ACAR</name>
<comment type="caution">
    <text evidence="7">The sequence shown here is derived from an EMBL/GenBank/DDBJ whole genome shotgun (WGS) entry which is preliminary data.</text>
</comment>
<dbReference type="GO" id="GO:0000462">
    <property type="term" value="P:maturation of SSU-rRNA from tricistronic rRNA transcript (SSU-rRNA, 5.8S rRNA, LSU-rRNA)"/>
    <property type="evidence" value="ECO:0007669"/>
    <property type="project" value="TreeGrafter"/>
</dbReference>
<proteinExistence type="predicted"/>
<evidence type="ECO:0000256" key="4">
    <source>
        <dbReference type="ARBA" id="ARBA00022737"/>
    </source>
</evidence>
<dbReference type="Gene3D" id="2.130.10.10">
    <property type="entry name" value="YVTN repeat-like/Quinoprotein amine dehydrogenase"/>
    <property type="match status" value="1"/>
</dbReference>
<protein>
    <submittedName>
        <fullName evidence="7">WD repeat-containing protein 46-like</fullName>
    </submittedName>
</protein>
<evidence type="ECO:0000313" key="8">
    <source>
        <dbReference type="Proteomes" id="UP000192247"/>
    </source>
</evidence>
<dbReference type="PROSITE" id="PS50294">
    <property type="entry name" value="WD_REPEATS_REGION"/>
    <property type="match status" value="1"/>
</dbReference>
<keyword evidence="4" id="KW-0677">Repeat</keyword>
<evidence type="ECO:0000256" key="3">
    <source>
        <dbReference type="ARBA" id="ARBA00022574"/>
    </source>
</evidence>
<dbReference type="InterPro" id="IPR036322">
    <property type="entry name" value="WD40_repeat_dom_sf"/>
</dbReference>
<dbReference type="STRING" id="418985.A0A1V9XA64"/>
<evidence type="ECO:0000256" key="6">
    <source>
        <dbReference type="PROSITE-ProRule" id="PRU00221"/>
    </source>
</evidence>
<dbReference type="Pfam" id="PF00400">
    <property type="entry name" value="WD40"/>
    <property type="match status" value="1"/>
</dbReference>
<dbReference type="GO" id="GO:0030686">
    <property type="term" value="C:90S preribosome"/>
    <property type="evidence" value="ECO:0007669"/>
    <property type="project" value="TreeGrafter"/>
</dbReference>
<evidence type="ECO:0000256" key="2">
    <source>
        <dbReference type="ARBA" id="ARBA00022552"/>
    </source>
</evidence>
<dbReference type="PROSITE" id="PS50082">
    <property type="entry name" value="WD_REPEATS_2"/>
    <property type="match status" value="2"/>
</dbReference>
<dbReference type="GO" id="GO:0032040">
    <property type="term" value="C:small-subunit processome"/>
    <property type="evidence" value="ECO:0007669"/>
    <property type="project" value="TreeGrafter"/>
</dbReference>
<dbReference type="InterPro" id="IPR015943">
    <property type="entry name" value="WD40/YVTN_repeat-like_dom_sf"/>
</dbReference>
<comment type="subcellular location">
    <subcellularLocation>
        <location evidence="1">Nucleus</location>
        <location evidence="1">Nucleolus</location>
    </subcellularLocation>
</comment>
<keyword evidence="3 6" id="KW-0853">WD repeat</keyword>
<evidence type="ECO:0000313" key="7">
    <source>
        <dbReference type="EMBL" id="OQR70316.1"/>
    </source>
</evidence>
<dbReference type="SUPFAM" id="SSF50978">
    <property type="entry name" value="WD40 repeat-like"/>
    <property type="match status" value="1"/>
</dbReference>
<dbReference type="EMBL" id="MNPL01017928">
    <property type="protein sequence ID" value="OQR70316.1"/>
    <property type="molecule type" value="Genomic_DNA"/>
</dbReference>
<dbReference type="InterPro" id="IPR040315">
    <property type="entry name" value="WDR46/Utp7"/>
</dbReference>
<dbReference type="FunFam" id="2.130.10.10:FF:000378">
    <property type="entry name" value="U3 small nucleolar RNA-associated protein 7"/>
    <property type="match status" value="1"/>
</dbReference>
<organism evidence="7 8">
    <name type="scientific">Tropilaelaps mercedesae</name>
    <dbReference type="NCBI Taxonomy" id="418985"/>
    <lineage>
        <taxon>Eukaryota</taxon>
        <taxon>Metazoa</taxon>
        <taxon>Ecdysozoa</taxon>
        <taxon>Arthropoda</taxon>
        <taxon>Chelicerata</taxon>
        <taxon>Arachnida</taxon>
        <taxon>Acari</taxon>
        <taxon>Parasitiformes</taxon>
        <taxon>Mesostigmata</taxon>
        <taxon>Gamasina</taxon>
        <taxon>Dermanyssoidea</taxon>
        <taxon>Laelapidae</taxon>
        <taxon>Tropilaelaps</taxon>
    </lineage>
</organism>
<reference evidence="7 8" key="1">
    <citation type="journal article" date="2017" name="Gigascience">
        <title>Draft genome of the honey bee ectoparasitic mite, Tropilaelaps mercedesae, is shaped by the parasitic life history.</title>
        <authorList>
            <person name="Dong X."/>
            <person name="Armstrong S.D."/>
            <person name="Xia D."/>
            <person name="Makepeace B.L."/>
            <person name="Darby A.C."/>
            <person name="Kadowaki T."/>
        </authorList>
    </citation>
    <scope>NUCLEOTIDE SEQUENCE [LARGE SCALE GENOMIC DNA]</scope>
    <source>
        <strain evidence="7">Wuxi-XJTLU</strain>
    </source>
</reference>
<dbReference type="PANTHER" id="PTHR14085:SF3">
    <property type="entry name" value="WD REPEAT-CONTAINING PROTEIN 46"/>
    <property type="match status" value="1"/>
</dbReference>
<dbReference type="SMART" id="SM00320">
    <property type="entry name" value="WD40"/>
    <property type="match status" value="3"/>
</dbReference>
<keyword evidence="2" id="KW-0698">rRNA processing</keyword>
<dbReference type="OrthoDB" id="10251154at2759"/>
<dbReference type="AlphaFoldDB" id="A0A1V9XA64"/>
<evidence type="ECO:0000256" key="5">
    <source>
        <dbReference type="ARBA" id="ARBA00023242"/>
    </source>
</evidence>
<feature type="non-terminal residue" evidence="7">
    <location>
        <position position="226"/>
    </location>
</feature>
<dbReference type="Proteomes" id="UP000192247">
    <property type="component" value="Unassembled WGS sequence"/>
</dbReference>
<dbReference type="InterPro" id="IPR019775">
    <property type="entry name" value="WD40_repeat_CS"/>
</dbReference>
<dbReference type="PROSITE" id="PS00678">
    <property type="entry name" value="WD_REPEATS_1"/>
    <property type="match status" value="1"/>
</dbReference>
<evidence type="ECO:0000256" key="1">
    <source>
        <dbReference type="ARBA" id="ARBA00004604"/>
    </source>
</evidence>
<dbReference type="InParanoid" id="A0A1V9XA64"/>
<feature type="repeat" description="WD" evidence="6">
    <location>
        <begin position="160"/>
        <end position="194"/>
    </location>
</feature>
<sequence length="226" mass="25425">MGPYVSSYSREGRHLLLGGRMGHLAAFDWLTKKLLCEINVAESVHAVQWLHQPTMFAVAQKQWTYLYDTQGVELHCLKALYRVTSMTFLPYHFLLVTASERGFIHWVDISTGTMICNLNTRSGRIPVLQQNPANGIVISGHSNGVIRMWSPNSSSNIAEVLAHRSSVTDVVIDRDGVNLITAGFDRAIKIWDIRMLRPSQIYSIGRTPMHLALSDTQMLALTFNNQ</sequence>
<dbReference type="InterPro" id="IPR001680">
    <property type="entry name" value="WD40_rpt"/>
</dbReference>
<gene>
    <name evidence="7" type="ORF">BIW11_01709</name>
</gene>
<keyword evidence="8" id="KW-1185">Reference proteome</keyword>
<accession>A0A1V9XA64</accession>